<accession>A0A9W6UBE7</accession>
<organism evidence="2 3">
    <name type="scientific">Phytophthora lilii</name>
    <dbReference type="NCBI Taxonomy" id="2077276"/>
    <lineage>
        <taxon>Eukaryota</taxon>
        <taxon>Sar</taxon>
        <taxon>Stramenopiles</taxon>
        <taxon>Oomycota</taxon>
        <taxon>Peronosporomycetes</taxon>
        <taxon>Peronosporales</taxon>
        <taxon>Peronosporaceae</taxon>
        <taxon>Phytophthora</taxon>
    </lineage>
</organism>
<evidence type="ECO:0000256" key="1">
    <source>
        <dbReference type="SAM" id="MobiDB-lite"/>
    </source>
</evidence>
<dbReference type="OrthoDB" id="129224at2759"/>
<proteinExistence type="predicted"/>
<feature type="compositionally biased region" description="Basic and acidic residues" evidence="1">
    <location>
        <begin position="1"/>
        <end position="10"/>
    </location>
</feature>
<dbReference type="AlphaFoldDB" id="A0A9W6UBE7"/>
<evidence type="ECO:0000313" key="3">
    <source>
        <dbReference type="Proteomes" id="UP001165083"/>
    </source>
</evidence>
<keyword evidence="3" id="KW-1185">Reference proteome</keyword>
<sequence>MPDPESHREGNPNPVRTKRSKDIEPPADDPHQPSQKFRRVTYRSALDKDVSIVELLRDDPDLLDRFLAIRQGNDSPRHPARVDREGSSPHARPEPAARNIVPPSKYAFAPRQEAASTTK</sequence>
<gene>
    <name evidence="2" type="ORF">Plil01_001274300</name>
</gene>
<name>A0A9W6UBE7_9STRA</name>
<feature type="compositionally biased region" description="Basic and acidic residues" evidence="1">
    <location>
        <begin position="75"/>
        <end position="95"/>
    </location>
</feature>
<protein>
    <submittedName>
        <fullName evidence="2">Unnamed protein product</fullName>
    </submittedName>
</protein>
<comment type="caution">
    <text evidence="2">The sequence shown here is derived from an EMBL/GenBank/DDBJ whole genome shotgun (WGS) entry which is preliminary data.</text>
</comment>
<feature type="region of interest" description="Disordered" evidence="1">
    <location>
        <begin position="1"/>
        <end position="40"/>
    </location>
</feature>
<evidence type="ECO:0000313" key="2">
    <source>
        <dbReference type="EMBL" id="GMF29934.1"/>
    </source>
</evidence>
<dbReference type="EMBL" id="BSXW01000805">
    <property type="protein sequence ID" value="GMF29934.1"/>
    <property type="molecule type" value="Genomic_DNA"/>
</dbReference>
<dbReference type="Proteomes" id="UP001165083">
    <property type="component" value="Unassembled WGS sequence"/>
</dbReference>
<feature type="region of interest" description="Disordered" evidence="1">
    <location>
        <begin position="70"/>
        <end position="119"/>
    </location>
</feature>
<feature type="compositionally biased region" description="Basic and acidic residues" evidence="1">
    <location>
        <begin position="20"/>
        <end position="31"/>
    </location>
</feature>
<reference evidence="2" key="1">
    <citation type="submission" date="2023-04" db="EMBL/GenBank/DDBJ databases">
        <title>Phytophthora lilii NBRC 32176.</title>
        <authorList>
            <person name="Ichikawa N."/>
            <person name="Sato H."/>
            <person name="Tonouchi N."/>
        </authorList>
    </citation>
    <scope>NUCLEOTIDE SEQUENCE</scope>
    <source>
        <strain evidence="2">NBRC 32176</strain>
    </source>
</reference>